<gene>
    <name evidence="1" type="ORF">HFRIS_008621</name>
</gene>
<dbReference type="Proteomes" id="UP000006772">
    <property type="component" value="Unassembled WGS sequence"/>
</dbReference>
<evidence type="ECO:0000313" key="1">
    <source>
        <dbReference type="EMBL" id="EOA05192.1"/>
    </source>
</evidence>
<evidence type="ECO:0008006" key="3">
    <source>
        <dbReference type="Google" id="ProtNLM"/>
    </source>
</evidence>
<dbReference type="SUPFAM" id="SSF53474">
    <property type="entry name" value="alpha/beta-Hydrolases"/>
    <property type="match status" value="1"/>
</dbReference>
<reference evidence="1 2" key="1">
    <citation type="journal article" date="2013" name="Front. Microbiol.">
        <title>The genome of the endophytic bacterium H. frisingense GSF30(T) identifies diverse strategies in the Herbaspirillum genus to interact with plants.</title>
        <authorList>
            <person name="Straub D."/>
            <person name="Rothballer M."/>
            <person name="Hartmann A."/>
            <person name="Ludewig U."/>
        </authorList>
    </citation>
    <scope>NUCLEOTIDE SEQUENCE [LARGE SCALE GENOMIC DNA]</scope>
    <source>
        <strain evidence="1 2">GSF30</strain>
    </source>
</reference>
<dbReference type="InterPro" id="IPR029058">
    <property type="entry name" value="AB_hydrolase_fold"/>
</dbReference>
<name>A0AAI9IFD8_9BURK</name>
<proteinExistence type="predicted"/>
<dbReference type="EMBL" id="AEEC02000009">
    <property type="protein sequence ID" value="EOA05192.1"/>
    <property type="molecule type" value="Genomic_DNA"/>
</dbReference>
<dbReference type="AlphaFoldDB" id="A0AAI9IFD8"/>
<dbReference type="Gene3D" id="3.40.50.1820">
    <property type="entry name" value="alpha/beta hydrolase"/>
    <property type="match status" value="1"/>
</dbReference>
<sequence>MDNFGEQQLGSWYLGEDGDFFWLDAMRRLIAEVRARVGTGRLYFWGSSMGGYAALLHGALNGATAVYANTPQTWLLGSTYSNNGMRKYFEPIFGSNLNAEYNDLKTFFKSRSRTQYFLCFNQLEPGAYFAEQGLPFIGHLHSFRQRFYLEVRPLEQHGKNHGVGETIELFKRYAVQ</sequence>
<evidence type="ECO:0000313" key="2">
    <source>
        <dbReference type="Proteomes" id="UP000006772"/>
    </source>
</evidence>
<organism evidence="1 2">
    <name type="scientific">Herbaspirillum frisingense GSF30</name>
    <dbReference type="NCBI Taxonomy" id="864073"/>
    <lineage>
        <taxon>Bacteria</taxon>
        <taxon>Pseudomonadati</taxon>
        <taxon>Pseudomonadota</taxon>
        <taxon>Betaproteobacteria</taxon>
        <taxon>Burkholderiales</taxon>
        <taxon>Oxalobacteraceae</taxon>
        <taxon>Herbaspirillum</taxon>
    </lineage>
</organism>
<comment type="caution">
    <text evidence="1">The sequence shown here is derived from an EMBL/GenBank/DDBJ whole genome shotgun (WGS) entry which is preliminary data.</text>
</comment>
<accession>A0AAI9IFD8</accession>
<protein>
    <recommendedName>
        <fullName evidence="3">Alpha/beta hydrolase</fullName>
    </recommendedName>
</protein>